<name>A0A448TV05_9PAST</name>
<dbReference type="GO" id="GO:0009986">
    <property type="term" value="C:cell surface"/>
    <property type="evidence" value="ECO:0007669"/>
    <property type="project" value="UniProtKB-SubCell"/>
</dbReference>
<feature type="domain" description="ESPR" evidence="11">
    <location>
        <begin position="1"/>
        <end position="39"/>
    </location>
</feature>
<evidence type="ECO:0000259" key="10">
    <source>
        <dbReference type="Pfam" id="PF03895"/>
    </source>
</evidence>
<dbReference type="Gene3D" id="3.30.1300.30">
    <property type="entry name" value="GSPII I/J protein-like"/>
    <property type="match status" value="1"/>
</dbReference>
<reference evidence="12 13" key="1">
    <citation type="submission" date="2018-12" db="EMBL/GenBank/DDBJ databases">
        <authorList>
            <consortium name="Pathogen Informatics"/>
        </authorList>
    </citation>
    <scope>NUCLEOTIDE SEQUENCE [LARGE SCALE GENOMIC DNA]</scope>
    <source>
        <strain evidence="12 13">NCTC12871</strain>
    </source>
</reference>
<keyword evidence="3" id="KW-1134">Transmembrane beta strand</keyword>
<evidence type="ECO:0000256" key="7">
    <source>
        <dbReference type="ARBA" id="ARBA00023237"/>
    </source>
</evidence>
<dbReference type="GO" id="GO:0009279">
    <property type="term" value="C:cell outer membrane"/>
    <property type="evidence" value="ECO:0007669"/>
    <property type="project" value="UniProtKB-SubCell"/>
</dbReference>
<evidence type="ECO:0000313" key="13">
    <source>
        <dbReference type="Proteomes" id="UP000279799"/>
    </source>
</evidence>
<dbReference type="Proteomes" id="UP000279799">
    <property type="component" value="Chromosome"/>
</dbReference>
<dbReference type="Pfam" id="PF03895">
    <property type="entry name" value="YadA_anchor"/>
    <property type="match status" value="1"/>
</dbReference>
<organism evidence="12 13">
    <name type="scientific">Actinobacillus delphinicola</name>
    <dbReference type="NCBI Taxonomy" id="51161"/>
    <lineage>
        <taxon>Bacteria</taxon>
        <taxon>Pseudomonadati</taxon>
        <taxon>Pseudomonadota</taxon>
        <taxon>Gammaproteobacteria</taxon>
        <taxon>Pasteurellales</taxon>
        <taxon>Pasteurellaceae</taxon>
        <taxon>Actinobacillus</taxon>
    </lineage>
</organism>
<dbReference type="InterPro" id="IPR005594">
    <property type="entry name" value="YadA_C"/>
</dbReference>
<keyword evidence="9" id="KW-1133">Transmembrane helix</keyword>
<dbReference type="RefSeq" id="WP_126600888.1">
    <property type="nucleotide sequence ID" value="NZ_LR134510.1"/>
</dbReference>
<keyword evidence="7" id="KW-0998">Cell outer membrane</keyword>
<evidence type="ECO:0000256" key="2">
    <source>
        <dbReference type="ARBA" id="ARBA00004442"/>
    </source>
</evidence>
<dbReference type="EMBL" id="LR134510">
    <property type="protein sequence ID" value="VEJ09763.1"/>
    <property type="molecule type" value="Genomic_DNA"/>
</dbReference>
<dbReference type="InterPro" id="IPR045584">
    <property type="entry name" value="Pilin-like"/>
</dbReference>
<proteinExistence type="predicted"/>
<evidence type="ECO:0000256" key="1">
    <source>
        <dbReference type="ARBA" id="ARBA00004241"/>
    </source>
</evidence>
<dbReference type="OrthoDB" id="8607186at2"/>
<evidence type="ECO:0000256" key="3">
    <source>
        <dbReference type="ARBA" id="ARBA00022452"/>
    </source>
</evidence>
<evidence type="ECO:0000313" key="12">
    <source>
        <dbReference type="EMBL" id="VEJ09763.1"/>
    </source>
</evidence>
<protein>
    <submittedName>
        <fullName evidence="12">Adhesin yadA</fullName>
    </submittedName>
</protein>
<feature type="region of interest" description="Disordered" evidence="8">
    <location>
        <begin position="81"/>
        <end position="136"/>
    </location>
</feature>
<feature type="transmembrane region" description="Helical" evidence="9">
    <location>
        <begin position="50"/>
        <end position="71"/>
    </location>
</feature>
<evidence type="ECO:0000256" key="5">
    <source>
        <dbReference type="ARBA" id="ARBA00022729"/>
    </source>
</evidence>
<keyword evidence="5" id="KW-0732">Signal</keyword>
<dbReference type="SUPFAM" id="SSF54523">
    <property type="entry name" value="Pili subunits"/>
    <property type="match status" value="1"/>
</dbReference>
<feature type="domain" description="Trimeric autotransporter adhesin YadA-like C-terminal membrane anchor" evidence="10">
    <location>
        <begin position="332"/>
        <end position="391"/>
    </location>
</feature>
<accession>A0A448TV05</accession>
<dbReference type="Pfam" id="PF13018">
    <property type="entry name" value="ESPR"/>
    <property type="match status" value="1"/>
</dbReference>
<evidence type="ECO:0000259" key="11">
    <source>
        <dbReference type="Pfam" id="PF13018"/>
    </source>
</evidence>
<evidence type="ECO:0000256" key="4">
    <source>
        <dbReference type="ARBA" id="ARBA00022692"/>
    </source>
</evidence>
<keyword evidence="13" id="KW-1185">Reference proteome</keyword>
<dbReference type="AlphaFoldDB" id="A0A448TV05"/>
<dbReference type="InterPro" id="IPR024973">
    <property type="entry name" value="ESPR"/>
</dbReference>
<evidence type="ECO:0000256" key="8">
    <source>
        <dbReference type="SAM" id="MobiDB-lite"/>
    </source>
</evidence>
<evidence type="ECO:0000256" key="9">
    <source>
        <dbReference type="SAM" id="Phobius"/>
    </source>
</evidence>
<feature type="compositionally biased region" description="Polar residues" evidence="8">
    <location>
        <begin position="116"/>
        <end position="136"/>
    </location>
</feature>
<evidence type="ECO:0000256" key="6">
    <source>
        <dbReference type="ARBA" id="ARBA00023136"/>
    </source>
</evidence>
<comment type="subcellular location">
    <subcellularLocation>
        <location evidence="2">Cell outer membrane</location>
    </subcellularLocation>
    <subcellularLocation>
        <location evidence="1">Cell surface</location>
    </subcellularLocation>
</comment>
<keyword evidence="6 9" id="KW-0472">Membrane</keyword>
<keyword evidence="4 9" id="KW-0812">Transmembrane</keyword>
<gene>
    <name evidence="12" type="primary">yadA_4</name>
    <name evidence="12" type="ORF">NCTC12871_01248</name>
</gene>
<sequence length="392" mass="41284">MNKTFKTIFDKKTSRLVVASELAKNSGNCQSESDGRNVTTFSKRNKTSSAMLKIAGLLGLCIATMPMAYAIGNGNIGGDSTGGPGGSATPVPLPPVGSGQTAGGNGFFPPSGGPNQNIPKPSIQGRNLNTDNSPTGVINNNLDAKIKANTEGIKANKQMINNNNRIIGNIDAKVSGLVSKVAKDSNRIDHVIADNTSNASHIKDNATKIATNKEGITKNKELIGKTDARVSGVVTKVADNTNKIDHVIADTTINAQNIAKIAKERADVSGVISKVAINTASINNVSARISSNTKAIEANKTAIAENQSRINHLDKREERHMAQLSALAGLFQPYEIGQFYVTGAVGQYRNNTGIALGSGYRLNRNVAFKVGVSMTTQKQDDAAYNAGVYIGF</sequence>
<dbReference type="KEGG" id="adp:NCTC12871_01248"/>